<sequence length="148" mass="15591">MSLTRQPTLLRMVMINNDETTPSSTAATSTPATPNTTELEPTPLLLALDMAAERKRLRRRVDSVVTGAEDGVDGSETDAEAGNVEIEAVEAQSGESGKGKGSEDGKQVIVPVKEDLSQLAMLGQSVGSALWNGVEAARRGVWGLAGWK</sequence>
<reference evidence="2 3" key="1">
    <citation type="journal article" date="2016" name="Sci. Rep.">
        <title>Draft genome sequencing and secretome analysis of fungal phytopathogen Ascochyta rabiei provides insight into the necrotrophic effector repertoire.</title>
        <authorList>
            <person name="Verma S."/>
            <person name="Gazara R.K."/>
            <person name="Nizam S."/>
            <person name="Parween S."/>
            <person name="Chattopadhyay D."/>
            <person name="Verma P.K."/>
        </authorList>
    </citation>
    <scope>NUCLEOTIDE SEQUENCE [LARGE SCALE GENOMIC DNA]</scope>
    <source>
        <strain evidence="2 3">ArDII</strain>
    </source>
</reference>
<keyword evidence="3" id="KW-1185">Reference proteome</keyword>
<evidence type="ECO:0000256" key="1">
    <source>
        <dbReference type="SAM" id="MobiDB-lite"/>
    </source>
</evidence>
<accession>A0A163HXQ0</accession>
<dbReference type="OrthoDB" id="3778331at2759"/>
<organism evidence="2 3">
    <name type="scientific">Didymella rabiei</name>
    <name type="common">Chickpea ascochyta blight fungus</name>
    <name type="synonym">Mycosphaerella rabiei</name>
    <dbReference type="NCBI Taxonomy" id="5454"/>
    <lineage>
        <taxon>Eukaryota</taxon>
        <taxon>Fungi</taxon>
        <taxon>Dikarya</taxon>
        <taxon>Ascomycota</taxon>
        <taxon>Pezizomycotina</taxon>
        <taxon>Dothideomycetes</taxon>
        <taxon>Pleosporomycetidae</taxon>
        <taxon>Pleosporales</taxon>
        <taxon>Pleosporineae</taxon>
        <taxon>Didymellaceae</taxon>
        <taxon>Ascochyta</taxon>
    </lineage>
</organism>
<feature type="region of interest" description="Disordered" evidence="1">
    <location>
        <begin position="18"/>
        <end position="39"/>
    </location>
</feature>
<protein>
    <submittedName>
        <fullName evidence="2">Uncharacterized protein</fullName>
    </submittedName>
</protein>
<dbReference type="Proteomes" id="UP000076837">
    <property type="component" value="Unassembled WGS sequence"/>
</dbReference>
<name>A0A163HXQ0_DIDRA</name>
<evidence type="ECO:0000313" key="2">
    <source>
        <dbReference type="EMBL" id="KZM25522.1"/>
    </source>
</evidence>
<dbReference type="AlphaFoldDB" id="A0A163HXQ0"/>
<proteinExistence type="predicted"/>
<dbReference type="EMBL" id="JYNV01000125">
    <property type="protein sequence ID" value="KZM25522.1"/>
    <property type="molecule type" value="Genomic_DNA"/>
</dbReference>
<evidence type="ECO:0000313" key="3">
    <source>
        <dbReference type="Proteomes" id="UP000076837"/>
    </source>
</evidence>
<comment type="caution">
    <text evidence="2">The sequence shown here is derived from an EMBL/GenBank/DDBJ whole genome shotgun (WGS) entry which is preliminary data.</text>
</comment>
<gene>
    <name evidence="2" type="ORF">ST47_g3341</name>
</gene>
<feature type="compositionally biased region" description="Low complexity" evidence="1">
    <location>
        <begin position="20"/>
        <end position="39"/>
    </location>
</feature>